<dbReference type="GO" id="GO:0006437">
    <property type="term" value="P:tyrosyl-tRNA aminoacylation"/>
    <property type="evidence" value="ECO:0007669"/>
    <property type="project" value="TreeGrafter"/>
</dbReference>
<reference evidence="4" key="1">
    <citation type="submission" date="2017-05" db="UniProtKB">
        <authorList>
            <consortium name="EnsemblMetazoa"/>
        </authorList>
    </citation>
    <scope>IDENTIFICATION</scope>
</reference>
<dbReference type="PANTHER" id="PTHR46264">
    <property type="entry name" value="TYROSINE-TRNA LIGASE"/>
    <property type="match status" value="1"/>
</dbReference>
<evidence type="ECO:0000256" key="1">
    <source>
        <dbReference type="ARBA" id="ARBA00013160"/>
    </source>
</evidence>
<sequence>MNEQGLRRGGGMVLIEELEEKESKRNVHISSDYLLLLCNELCSQLESSGSIRRGGGGGHSLIGNEISSFIYDNNNNISSSLLKLTNQKHDFTTDHLQKDSTLHLCTLLHSTHLSSIPSMASLLIQPINFTKMKKDVAIIMMAKIAIVIKREEKHGGDVSFMDYKELEEAYAREEVYPLDLKNAVAEELNKLLDPIRAKFNSDPSLKKLRDMAYPGGEKSEGKKEGGAAAANRAVDITRLDLRVGEIISIEKIMHES</sequence>
<evidence type="ECO:0000313" key="4">
    <source>
        <dbReference type="EnsemblMetazoa" id="Aqu2.1.07327_001"/>
    </source>
</evidence>
<dbReference type="GO" id="GO:0005737">
    <property type="term" value="C:cytoplasm"/>
    <property type="evidence" value="ECO:0007669"/>
    <property type="project" value="TreeGrafter"/>
</dbReference>
<dbReference type="OrthoDB" id="197206at2759"/>
<dbReference type="GO" id="GO:0004831">
    <property type="term" value="F:tyrosine-tRNA ligase activity"/>
    <property type="evidence" value="ECO:0007669"/>
    <property type="project" value="UniProtKB-EC"/>
</dbReference>
<evidence type="ECO:0000256" key="2">
    <source>
        <dbReference type="ARBA" id="ARBA00033323"/>
    </source>
</evidence>
<dbReference type="InterPro" id="IPR050489">
    <property type="entry name" value="Tyr-tRNA_synthase"/>
</dbReference>
<dbReference type="InParanoid" id="A0A1X7SYS0"/>
<proteinExistence type="predicted"/>
<dbReference type="eggNOG" id="KOG2144">
    <property type="taxonomic scope" value="Eukaryota"/>
</dbReference>
<protein>
    <recommendedName>
        <fullName evidence="1">tyrosine--tRNA ligase</fullName>
        <ecNumber evidence="1">6.1.1.1</ecNumber>
    </recommendedName>
    <alternativeName>
        <fullName evidence="2">Tyrosyl-tRNA synthetase</fullName>
    </alternativeName>
</protein>
<dbReference type="EnsemblMetazoa" id="Aqu2.1.07327_001">
    <property type="protein sequence ID" value="Aqu2.1.07327_001"/>
    <property type="gene ID" value="Aqu2.1.07327"/>
</dbReference>
<evidence type="ECO:0000256" key="3">
    <source>
        <dbReference type="ARBA" id="ARBA00048248"/>
    </source>
</evidence>
<name>A0A1X7SYS0_AMPQE</name>
<dbReference type="EC" id="6.1.1.1" evidence="1"/>
<dbReference type="AlphaFoldDB" id="A0A1X7SYS0"/>
<dbReference type="STRING" id="400682.A0A1X7SYS0"/>
<organism evidence="4">
    <name type="scientific">Amphimedon queenslandica</name>
    <name type="common">Sponge</name>
    <dbReference type="NCBI Taxonomy" id="400682"/>
    <lineage>
        <taxon>Eukaryota</taxon>
        <taxon>Metazoa</taxon>
        <taxon>Porifera</taxon>
        <taxon>Demospongiae</taxon>
        <taxon>Heteroscleromorpha</taxon>
        <taxon>Haplosclerida</taxon>
        <taxon>Niphatidae</taxon>
        <taxon>Amphimedon</taxon>
    </lineage>
</organism>
<dbReference type="Gene3D" id="1.10.240.10">
    <property type="entry name" value="Tyrosyl-Transfer RNA Synthetase"/>
    <property type="match status" value="1"/>
</dbReference>
<accession>A0A1X7SYS0</accession>
<dbReference type="SUPFAM" id="SSF52374">
    <property type="entry name" value="Nucleotidylyl transferase"/>
    <property type="match status" value="1"/>
</dbReference>
<comment type="catalytic activity">
    <reaction evidence="3">
        <text>tRNA(Tyr) + L-tyrosine + ATP = L-tyrosyl-tRNA(Tyr) + AMP + diphosphate + H(+)</text>
        <dbReference type="Rhea" id="RHEA:10220"/>
        <dbReference type="Rhea" id="RHEA-COMP:9706"/>
        <dbReference type="Rhea" id="RHEA-COMP:9707"/>
        <dbReference type="ChEBI" id="CHEBI:15378"/>
        <dbReference type="ChEBI" id="CHEBI:30616"/>
        <dbReference type="ChEBI" id="CHEBI:33019"/>
        <dbReference type="ChEBI" id="CHEBI:58315"/>
        <dbReference type="ChEBI" id="CHEBI:78442"/>
        <dbReference type="ChEBI" id="CHEBI:78536"/>
        <dbReference type="ChEBI" id="CHEBI:456215"/>
        <dbReference type="EC" id="6.1.1.1"/>
    </reaction>
</comment>
<dbReference type="PANTHER" id="PTHR46264:SF4">
    <property type="entry name" value="TYROSINE--TRNA LIGASE, CYTOPLASMIC"/>
    <property type="match status" value="1"/>
</dbReference>